<evidence type="ECO:0000313" key="3">
    <source>
        <dbReference type="Proteomes" id="UP000430232"/>
    </source>
</evidence>
<dbReference type="EMBL" id="VZOJ01000025">
    <property type="protein sequence ID" value="KAB0642445.1"/>
    <property type="molecule type" value="Genomic_DNA"/>
</dbReference>
<organism evidence="2 3">
    <name type="scientific">Burkholderia latens</name>
    <dbReference type="NCBI Taxonomy" id="488446"/>
    <lineage>
        <taxon>Bacteria</taxon>
        <taxon>Pseudomonadati</taxon>
        <taxon>Pseudomonadota</taxon>
        <taxon>Betaproteobacteria</taxon>
        <taxon>Burkholderiales</taxon>
        <taxon>Burkholderiaceae</taxon>
        <taxon>Burkholderia</taxon>
        <taxon>Burkholderia cepacia complex</taxon>
    </lineage>
</organism>
<reference evidence="2 3" key="1">
    <citation type="submission" date="2019-09" db="EMBL/GenBank/DDBJ databases">
        <title>Draft genome sequences of 48 bacterial type strains from the CCUG.</title>
        <authorList>
            <person name="Tunovic T."/>
            <person name="Pineiro-Iglesias B."/>
            <person name="Unosson C."/>
            <person name="Inganas E."/>
            <person name="Ohlen M."/>
            <person name="Cardew S."/>
            <person name="Jensie-Markopoulos S."/>
            <person name="Salva-Serra F."/>
            <person name="Jaen-Luchoro D."/>
            <person name="Karlsson R."/>
            <person name="Svensson-Stadler L."/>
            <person name="Chun J."/>
            <person name="Moore E."/>
        </authorList>
    </citation>
    <scope>NUCLEOTIDE SEQUENCE [LARGE SCALE GENOMIC DNA]</scope>
    <source>
        <strain evidence="2 3">CCUG 54555</strain>
    </source>
</reference>
<feature type="region of interest" description="Disordered" evidence="1">
    <location>
        <begin position="99"/>
        <end position="122"/>
    </location>
</feature>
<accession>A0A6H9ST20</accession>
<keyword evidence="3" id="KW-1185">Reference proteome</keyword>
<dbReference type="AlphaFoldDB" id="A0A6H9ST20"/>
<protein>
    <submittedName>
        <fullName evidence="2">Uncharacterized protein</fullName>
    </submittedName>
</protein>
<sequence>MRVFHVAESRLEVEAKSATAGPYDQRHRTLMVQIRAKAAISRGLFAGIRQCRETTARGRPDYAHLPPVPTKRPVTTLTRQVLAPHRGLHYTPLKRRKSVFTRSCPPPDIHLAPHSPSSRRVP</sequence>
<proteinExistence type="predicted"/>
<gene>
    <name evidence="2" type="ORF">F7R21_11825</name>
</gene>
<dbReference type="Proteomes" id="UP000430232">
    <property type="component" value="Unassembled WGS sequence"/>
</dbReference>
<name>A0A6H9ST20_9BURK</name>
<comment type="caution">
    <text evidence="2">The sequence shown here is derived from an EMBL/GenBank/DDBJ whole genome shotgun (WGS) entry which is preliminary data.</text>
</comment>
<evidence type="ECO:0000256" key="1">
    <source>
        <dbReference type="SAM" id="MobiDB-lite"/>
    </source>
</evidence>
<dbReference type="OrthoDB" id="9015871at2"/>
<evidence type="ECO:0000313" key="2">
    <source>
        <dbReference type="EMBL" id="KAB0642445.1"/>
    </source>
</evidence>